<keyword evidence="3" id="KW-1185">Reference proteome</keyword>
<dbReference type="Pfam" id="PF19501">
    <property type="entry name" value="PcRGLX_1st"/>
    <property type="match status" value="1"/>
</dbReference>
<name>A0ABU3K6I2_9BACT</name>
<dbReference type="PANTHER" id="PTHR40081">
    <property type="entry name" value="CONCANAVALIN A-LIKE LECTIN/GLUCANASE"/>
    <property type="match status" value="1"/>
</dbReference>
<reference evidence="2 3" key="1">
    <citation type="journal article" date="2023" name="ISME J.">
        <title>Cultivation and genomic characterization of novel and ubiquitous marine nitrite-oxidizing bacteria from the Nitrospirales.</title>
        <authorList>
            <person name="Mueller A.J."/>
            <person name="Daebeler A."/>
            <person name="Herbold C.W."/>
            <person name="Kirkegaard R.H."/>
            <person name="Daims H."/>
        </authorList>
    </citation>
    <scope>NUCLEOTIDE SEQUENCE [LARGE SCALE GENOMIC DNA]</scope>
    <source>
        <strain evidence="2 3">EB</strain>
    </source>
</reference>
<dbReference type="SUPFAM" id="SSF48208">
    <property type="entry name" value="Six-hairpin glycosidases"/>
    <property type="match status" value="1"/>
</dbReference>
<organism evidence="2 3">
    <name type="scientific">Candidatus Nitronereus thalassa</name>
    <dbReference type="NCBI Taxonomy" id="3020898"/>
    <lineage>
        <taxon>Bacteria</taxon>
        <taxon>Pseudomonadati</taxon>
        <taxon>Nitrospirota</taxon>
        <taxon>Nitrospiria</taxon>
        <taxon>Nitrospirales</taxon>
        <taxon>Nitrospiraceae</taxon>
        <taxon>Candidatus Nitronereus</taxon>
    </lineage>
</organism>
<dbReference type="InterPro" id="IPR045793">
    <property type="entry name" value="PcRGLX/YetA-like"/>
</dbReference>
<dbReference type="InterPro" id="IPR008928">
    <property type="entry name" value="6-hairpin_glycosidase_sf"/>
</dbReference>
<protein>
    <recommendedName>
        <fullName evidence="1">PcRGLX/YetA-like N-terminal RIFT barrel domain-containing protein</fullName>
    </recommendedName>
</protein>
<dbReference type="EMBL" id="JAQOUE010000001">
    <property type="protein sequence ID" value="MDT7041981.1"/>
    <property type="molecule type" value="Genomic_DNA"/>
</dbReference>
<accession>A0ABU3K6I2</accession>
<gene>
    <name evidence="2" type="ORF">PPG34_06420</name>
</gene>
<feature type="domain" description="PcRGLX/YetA-like N-terminal RIFT barrel" evidence="1">
    <location>
        <begin position="35"/>
        <end position="85"/>
    </location>
</feature>
<evidence type="ECO:0000313" key="2">
    <source>
        <dbReference type="EMBL" id="MDT7041981.1"/>
    </source>
</evidence>
<dbReference type="Proteomes" id="UP001250932">
    <property type="component" value="Unassembled WGS sequence"/>
</dbReference>
<sequence length="878" mass="99489">MKTSVAPSGKLSLVKTSVENVCPIILRETLGVDRIHEPVTIGLPFPIGIVVDSTQLVLLDQEGHSCLFQMQVLARWPDGSVKWALFDFFSTVGPHQTVEYTVGRSHESHGGAPSEFSMIHREGDALTVDTGKVCFALNPTMFQPFEQVVMNGLSFLDQGKSAFVLTDDSGKVWDPRISTVEVEASGPVRVTLRVEGSFSTDLTAMADFIARLSFFRDSGLVALAFTLRNPRAACHPGGMWDLGDDGSIFFRDLSLQLALSSTNGSSVTCQARPSLSSQLHEGSRVQVYQDSSGGENWKSTNHVNRLGQVMNTFPGYRVTVADSVVEEGSRATPVIQWENEHQCVSATIDGFWQNFPKALEGNRDQITLRLFPHQYHDVFELQGGEQKTHKLYLCFDHVAQERESLGWIHAPLMVRNDPEWYAKSKAVNYLLPRNHDKNDAYLRLIDCIIIGEHTFFDRREIIDEYGWRNFGEVYADHEAVGHRGPFPRISHYNNQYDVINGLLVEFLRTGEHRWYELAQDLARHVIDIDIYHTKEDRPAYNGGMFWHTDHYFDASTGTHRAFSRANKDPDGVQDYGGGPSNEHNYTSGLLLYYFLTGDSLASDTVEGLADWVIEMDQRRSGVLGFIDRRPRGLASASTHRDYHGPGRGGGNSINALIDGYRLTQNIKYLSKAEELIRRCIHPHDRIEERNLTDIEYRWSYLVFLQVLGTYLDFKIECDALDEMYGYAKASLLHYAEWMVKHEVPYKQVLDRVQIPTETWSAQDIRKSNVYKFAAKHADNTKRSMFLQKSEFFFSASVSDLLSFKTCRLTRPLVLLLVNGYLHAYFQANPDESAPVSSKTVTYGRPRSFAPQLHELYTLREWAISVVGDVKRLMPFGKV</sequence>
<proteinExistence type="predicted"/>
<dbReference type="PANTHER" id="PTHR40081:SF1">
    <property type="entry name" value="TAT PATHWAY SIGNAL SEQUENCE DOMAIN PROTEIN"/>
    <property type="match status" value="1"/>
</dbReference>
<comment type="caution">
    <text evidence="2">The sequence shown here is derived from an EMBL/GenBank/DDBJ whole genome shotgun (WGS) entry which is preliminary data.</text>
</comment>
<evidence type="ECO:0000313" key="3">
    <source>
        <dbReference type="Proteomes" id="UP001250932"/>
    </source>
</evidence>
<evidence type="ECO:0000259" key="1">
    <source>
        <dbReference type="Pfam" id="PF19501"/>
    </source>
</evidence>
<dbReference type="RefSeq" id="WP_313832330.1">
    <property type="nucleotide sequence ID" value="NZ_JAQOUE010000001.1"/>
</dbReference>
<dbReference type="InterPro" id="IPR048329">
    <property type="entry name" value="PcRGLX_1st"/>
</dbReference>